<comment type="caution">
    <text evidence="1">The sequence shown here is derived from an EMBL/GenBank/DDBJ whole genome shotgun (WGS) entry which is preliminary data.</text>
</comment>
<name>A0ABT2NPE6_9RHOB</name>
<dbReference type="EMBL" id="JAOCQF010000001">
    <property type="protein sequence ID" value="MCT8329449.1"/>
    <property type="molecule type" value="Genomic_DNA"/>
</dbReference>
<organism evidence="1 2">
    <name type="scientific">Albidovulum sediminis</name>
    <dbReference type="NCBI Taxonomy" id="3066345"/>
    <lineage>
        <taxon>Bacteria</taxon>
        <taxon>Pseudomonadati</taxon>
        <taxon>Pseudomonadota</taxon>
        <taxon>Alphaproteobacteria</taxon>
        <taxon>Rhodobacterales</taxon>
        <taxon>Paracoccaceae</taxon>
        <taxon>Albidovulum</taxon>
    </lineage>
</organism>
<reference evidence="2" key="1">
    <citation type="submission" date="2023-07" db="EMBL/GenBank/DDBJ databases">
        <title>Defluviimonas sediminis sp. nov., isolated from mangrove sediment.</title>
        <authorList>
            <person name="Liu L."/>
            <person name="Li J."/>
            <person name="Huang Y."/>
            <person name="Pan J."/>
            <person name="Li M."/>
        </authorList>
    </citation>
    <scope>NUCLEOTIDE SEQUENCE [LARGE SCALE GENOMIC DNA]</scope>
    <source>
        <strain evidence="2">FT324</strain>
    </source>
</reference>
<accession>A0ABT2NPE6</accession>
<protein>
    <submittedName>
        <fullName evidence="1">Uncharacterized protein</fullName>
    </submittedName>
</protein>
<sequence>MTDASGPEPRMVLLQIGETYWLSQGEEYLNPMLMGGGFFPTPVICYQFANHFALRAYLGADQSMTDFWGINPDIVARLRRDGHLLDCEPPIE</sequence>
<evidence type="ECO:0000313" key="2">
    <source>
        <dbReference type="Proteomes" id="UP001205601"/>
    </source>
</evidence>
<dbReference type="RefSeq" id="WP_261494872.1">
    <property type="nucleotide sequence ID" value="NZ_JAOCQF010000001.1"/>
</dbReference>
<dbReference type="Proteomes" id="UP001205601">
    <property type="component" value="Unassembled WGS sequence"/>
</dbReference>
<keyword evidence="2" id="KW-1185">Reference proteome</keyword>
<evidence type="ECO:0000313" key="1">
    <source>
        <dbReference type="EMBL" id="MCT8329449.1"/>
    </source>
</evidence>
<proteinExistence type="predicted"/>
<gene>
    <name evidence="1" type="ORF">N5I32_07995</name>
</gene>